<dbReference type="GO" id="GO:0046872">
    <property type="term" value="F:metal ion binding"/>
    <property type="evidence" value="ECO:0007669"/>
    <property type="project" value="UniProtKB-KW"/>
</dbReference>
<dbReference type="SUPFAM" id="SSF56496">
    <property type="entry name" value="Fibrinogen C-terminal domain-like"/>
    <property type="match status" value="1"/>
</dbReference>
<keyword evidence="1" id="KW-0479">Metal-binding</keyword>
<dbReference type="PANTHER" id="PTHR16146">
    <property type="entry name" value="INTELECTIN"/>
    <property type="match status" value="1"/>
</dbReference>
<dbReference type="AlphaFoldDB" id="A0A450SY22"/>
<protein>
    <submittedName>
        <fullName evidence="7">Fibrinogen beta and gamma chains, C-terminal globular domain</fullName>
    </submittedName>
</protein>
<gene>
    <name evidence="7" type="ORF">BECKFW1821A_GA0114235_108610</name>
    <name evidence="6" type="ORF">BECKFW1821B_GA0114236_100436</name>
</gene>
<dbReference type="InterPro" id="IPR002181">
    <property type="entry name" value="Fibrinogen_a/b/g_C_dom"/>
</dbReference>
<evidence type="ECO:0000313" key="6">
    <source>
        <dbReference type="EMBL" id="VFJ48758.1"/>
    </source>
</evidence>
<dbReference type="GO" id="GO:0070492">
    <property type="term" value="F:oligosaccharide binding"/>
    <property type="evidence" value="ECO:0007669"/>
    <property type="project" value="TreeGrafter"/>
</dbReference>
<dbReference type="EMBL" id="CAADEW010000086">
    <property type="protein sequence ID" value="VFJ58857.1"/>
    <property type="molecule type" value="Genomic_DNA"/>
</dbReference>
<evidence type="ECO:0000256" key="4">
    <source>
        <dbReference type="ARBA" id="ARBA00023157"/>
    </source>
</evidence>
<feature type="domain" description="Fibrinogen C-terminal" evidence="5">
    <location>
        <begin position="29"/>
        <end position="92"/>
    </location>
</feature>
<dbReference type="NCBIfam" id="NF040941">
    <property type="entry name" value="GGGWT_bact"/>
    <property type="match status" value="1"/>
</dbReference>
<keyword evidence="4" id="KW-1015">Disulfide bond</keyword>
<evidence type="ECO:0000259" key="5">
    <source>
        <dbReference type="PROSITE" id="PS51406"/>
    </source>
</evidence>
<dbReference type="InterPro" id="IPR014716">
    <property type="entry name" value="Fibrinogen_a/b/g_C_1"/>
</dbReference>
<evidence type="ECO:0000256" key="1">
    <source>
        <dbReference type="ARBA" id="ARBA00022723"/>
    </source>
</evidence>
<dbReference type="PANTHER" id="PTHR16146:SF46">
    <property type="entry name" value="INTELECTIN-1A-RELATED"/>
    <property type="match status" value="1"/>
</dbReference>
<name>A0A450SY22_9GAMM</name>
<sequence length="254" mass="27070">MKYSTYDAATGGDTQGTAALRWYVDVGTDCALPIASSCNAIKDSDPSATSGVYEIDSDGEGAIAPFDVYCDMVTDGGGWTLVARNTTNGQINVMDSADSQADACLTDPDISCSQVAWQSKSIDGTQYMFEIRTPSLVQLVVQYPSAYSWFDMNNKTIADTGNPSAIDFSYYPSNPGTHFTGHGTDNSGASGCQDTATPYLTRYYGWVVGDANAECAGNGYMFGHRESAFGTWYGTNGSGGSSGSWNYEGIIYVR</sequence>
<dbReference type="Pfam" id="PF00147">
    <property type="entry name" value="Fibrinogen_C"/>
    <property type="match status" value="1"/>
</dbReference>
<dbReference type="Gene3D" id="3.90.215.10">
    <property type="entry name" value="Gamma Fibrinogen, chain A, domain 1"/>
    <property type="match status" value="1"/>
</dbReference>
<evidence type="ECO:0000256" key="2">
    <source>
        <dbReference type="ARBA" id="ARBA00022734"/>
    </source>
</evidence>
<accession>A0A450SY22</accession>
<proteinExistence type="predicted"/>
<dbReference type="PROSITE" id="PS51406">
    <property type="entry name" value="FIBRINOGEN_C_2"/>
    <property type="match status" value="1"/>
</dbReference>
<evidence type="ECO:0000256" key="3">
    <source>
        <dbReference type="ARBA" id="ARBA00022837"/>
    </source>
</evidence>
<evidence type="ECO:0000313" key="7">
    <source>
        <dbReference type="EMBL" id="VFJ58857.1"/>
    </source>
</evidence>
<keyword evidence="3" id="KW-0106">Calcium</keyword>
<dbReference type="GO" id="GO:0005615">
    <property type="term" value="C:extracellular space"/>
    <property type="evidence" value="ECO:0007669"/>
    <property type="project" value="TreeGrafter"/>
</dbReference>
<keyword evidence="2" id="KW-0430">Lectin</keyword>
<dbReference type="InterPro" id="IPR036056">
    <property type="entry name" value="Fibrinogen-like_C"/>
</dbReference>
<reference evidence="7" key="1">
    <citation type="submission" date="2019-02" db="EMBL/GenBank/DDBJ databases">
        <authorList>
            <person name="Gruber-Vodicka R. H."/>
            <person name="Seah K. B. B."/>
        </authorList>
    </citation>
    <scope>NUCLEOTIDE SEQUENCE</scope>
    <source>
        <strain evidence="6">BECK_BZ106</strain>
        <strain evidence="7">BECK_BZ15</strain>
    </source>
</reference>
<dbReference type="EMBL" id="CAADFD010000004">
    <property type="protein sequence ID" value="VFJ48758.1"/>
    <property type="molecule type" value="Genomic_DNA"/>
</dbReference>
<organism evidence="7">
    <name type="scientific">Candidatus Kentrum sp. FW</name>
    <dbReference type="NCBI Taxonomy" id="2126338"/>
    <lineage>
        <taxon>Bacteria</taxon>
        <taxon>Pseudomonadati</taxon>
        <taxon>Pseudomonadota</taxon>
        <taxon>Gammaproteobacteria</taxon>
        <taxon>Candidatus Kentrum</taxon>
    </lineage>
</organism>